<dbReference type="Gene3D" id="3.90.70.10">
    <property type="entry name" value="Cysteine proteinases"/>
    <property type="match status" value="1"/>
</dbReference>
<evidence type="ECO:0000256" key="4">
    <source>
        <dbReference type="ARBA" id="ARBA00022670"/>
    </source>
</evidence>
<protein>
    <recommendedName>
        <fullName evidence="3">ubiquitinyl hydrolase 1</fullName>
        <ecNumber evidence="3">3.4.19.12</ecNumber>
    </recommendedName>
</protein>
<dbReference type="InterPro" id="IPR036873">
    <property type="entry name" value="Rhodanese-like_dom_sf"/>
</dbReference>
<dbReference type="PANTHER" id="PTHR21646">
    <property type="entry name" value="UBIQUITIN CARBOXYL-TERMINAL HYDROLASE"/>
    <property type="match status" value="1"/>
</dbReference>
<keyword evidence="6" id="KW-0378">Hydrolase</keyword>
<dbReference type="InterPro" id="IPR001763">
    <property type="entry name" value="Rhodanese-like_dom"/>
</dbReference>
<dbReference type="SUPFAM" id="SSF52821">
    <property type="entry name" value="Rhodanese/Cell cycle control phosphatase"/>
    <property type="match status" value="1"/>
</dbReference>
<dbReference type="InterPro" id="IPR018200">
    <property type="entry name" value="USP_CS"/>
</dbReference>
<evidence type="ECO:0000256" key="6">
    <source>
        <dbReference type="ARBA" id="ARBA00022801"/>
    </source>
</evidence>
<evidence type="ECO:0000256" key="7">
    <source>
        <dbReference type="ARBA" id="ARBA00022807"/>
    </source>
</evidence>
<dbReference type="PANTHER" id="PTHR21646:SF95">
    <property type="entry name" value="UBIQUITIN CARBOXYL-TERMINAL HYDROLASE 4-RELATED"/>
    <property type="match status" value="1"/>
</dbReference>
<feature type="region of interest" description="Disordered" evidence="8">
    <location>
        <begin position="320"/>
        <end position="339"/>
    </location>
</feature>
<gene>
    <name evidence="10" type="ORF">BRETT_002050</name>
</gene>
<evidence type="ECO:0000256" key="5">
    <source>
        <dbReference type="ARBA" id="ARBA00022786"/>
    </source>
</evidence>
<dbReference type="AlphaFoldDB" id="A0A871R9F0"/>
<dbReference type="Gene3D" id="3.40.250.10">
    <property type="entry name" value="Rhodanese-like domain"/>
    <property type="match status" value="1"/>
</dbReference>
<dbReference type="EC" id="3.4.19.12" evidence="3"/>
<dbReference type="Proteomes" id="UP000663131">
    <property type="component" value="Chromosome 9"/>
</dbReference>
<reference evidence="10" key="2">
    <citation type="journal article" name="BMC Genomics">
        <title>New genome assemblies reveal patterns of domestication and adaptation across Brettanomyces (Dekkera) species.</title>
        <authorList>
            <person name="Roach M.J."/>
            <person name="Borneman A.R."/>
        </authorList>
    </citation>
    <scope>NUCLEOTIDE SEQUENCE</scope>
    <source>
        <strain evidence="10">UCD 2041</strain>
    </source>
</reference>
<evidence type="ECO:0000313" key="11">
    <source>
        <dbReference type="Proteomes" id="UP000663131"/>
    </source>
</evidence>
<dbReference type="Pfam" id="PF00581">
    <property type="entry name" value="Rhodanese"/>
    <property type="match status" value="1"/>
</dbReference>
<keyword evidence="5" id="KW-0833">Ubl conjugation pathway</keyword>
<accession>A0A871R9F0</accession>
<dbReference type="GO" id="GO:0006508">
    <property type="term" value="P:proteolysis"/>
    <property type="evidence" value="ECO:0007669"/>
    <property type="project" value="UniProtKB-KW"/>
</dbReference>
<dbReference type="KEGG" id="bbrx:BRETT_002050"/>
<evidence type="ECO:0000313" key="10">
    <source>
        <dbReference type="EMBL" id="QOU21886.1"/>
    </source>
</evidence>
<evidence type="ECO:0000256" key="1">
    <source>
        <dbReference type="ARBA" id="ARBA00000707"/>
    </source>
</evidence>
<dbReference type="GO" id="GO:0004843">
    <property type="term" value="F:cysteine-type deubiquitinase activity"/>
    <property type="evidence" value="ECO:0007669"/>
    <property type="project" value="UniProtKB-EC"/>
</dbReference>
<comment type="similarity">
    <text evidence="2">Belongs to the peptidase C19 family.</text>
</comment>
<evidence type="ECO:0000259" key="9">
    <source>
        <dbReference type="PROSITE" id="PS50235"/>
    </source>
</evidence>
<proteinExistence type="inferred from homology"/>
<evidence type="ECO:0000256" key="2">
    <source>
        <dbReference type="ARBA" id="ARBA00009085"/>
    </source>
</evidence>
<dbReference type="EMBL" id="CP063137">
    <property type="protein sequence ID" value="QOU21886.1"/>
    <property type="molecule type" value="Genomic_DNA"/>
</dbReference>
<feature type="domain" description="USP" evidence="9">
    <location>
        <begin position="490"/>
        <end position="849"/>
    </location>
</feature>
<keyword evidence="7" id="KW-0788">Thiol protease</keyword>
<dbReference type="GO" id="GO:0016579">
    <property type="term" value="P:protein deubiquitination"/>
    <property type="evidence" value="ECO:0007669"/>
    <property type="project" value="InterPro"/>
</dbReference>
<dbReference type="PROSITE" id="PS50235">
    <property type="entry name" value="USP_3"/>
    <property type="match status" value="1"/>
</dbReference>
<comment type="catalytic activity">
    <reaction evidence="1">
        <text>Thiol-dependent hydrolysis of ester, thioester, amide, peptide and isopeptide bonds formed by the C-terminal Gly of ubiquitin (a 76-residue protein attached to proteins as an intracellular targeting signal).</text>
        <dbReference type="EC" id="3.4.19.12"/>
    </reaction>
</comment>
<evidence type="ECO:0000256" key="3">
    <source>
        <dbReference type="ARBA" id="ARBA00012759"/>
    </source>
</evidence>
<keyword evidence="4" id="KW-0645">Protease</keyword>
<dbReference type="SUPFAM" id="SSF54001">
    <property type="entry name" value="Cysteine proteinases"/>
    <property type="match status" value="1"/>
</dbReference>
<reference evidence="10" key="1">
    <citation type="submission" date="2020-10" db="EMBL/GenBank/DDBJ databases">
        <authorList>
            <person name="Palmer J.M."/>
        </authorList>
    </citation>
    <scope>NUCLEOTIDE SEQUENCE</scope>
    <source>
        <strain evidence="10">UCD 2041</strain>
    </source>
</reference>
<dbReference type="CDD" id="cd02674">
    <property type="entry name" value="Peptidase_C19R"/>
    <property type="match status" value="1"/>
</dbReference>
<dbReference type="Pfam" id="PF00443">
    <property type="entry name" value="UCH"/>
    <property type="match status" value="1"/>
</dbReference>
<dbReference type="OrthoDB" id="292964at2759"/>
<dbReference type="InterPro" id="IPR038765">
    <property type="entry name" value="Papain-like_cys_pep_sf"/>
</dbReference>
<sequence length="849" mass="97412">MTTGERQTEFRSLSELNQLADELIDPFKKEGVYSTKELLMKALECIEVFKGNIRADSREKEQEGAICYCAASKLLSVIIPKTPEFTELKSDKELWQFFNDLVDYLVRKRGEYDRIRQTVTEDNRQSFSNNTDSLIERFQNLKRSGNHNIEASRKLPTPLGTTPSVSFEKFRNRSFITMDELETLLHEHNRDVLIIDFRRKKEFDLDHISAAEHILQLEPLSVRGNYTCKDIEDYSMVTNSDLERQLFLNRSEFAIVVCMDSRSTKSSISYNLQQLVQILRLKSSGKPLKQPPLILDGGFSMWEFEKKRINRPDDARILQSRSSSSDGYISTNPVHADNSMSYSDEQRLIHNVSDYFSRRKSSGSFSMTNQIPAPQFKYVPTTKARSLMYSSTLGNRSTPSVSSTVSRSWLSFQNMNTSKPQTQLSNLGVSSSVNLPQMPQNTFHSAYLGRGEADFTAKGMSTPPAIPNKPPAVEPPPIGMGIRPDCLIMTGLVNLKNSCYMNSGLQCLLGSEKLVAFFLMGDYRRHINVNSRLGSKGILANEFASLTSEMYRLTNVSHPTYFNPVRFRRVLGSLNSLFNHCDQQDCSEFLTYVLDTLHEDLNENGNHPKLPELSKQEEQQRESLPIRVASTIEWERYLKTNFSVIVDIFEGQMMSQLKCLTCGSTSTTYNSFGTLSLPIPESVTSARLNLEDCFDEFVKPEILDGDDRWMCPVCKSKQRSSKQLRISRLPQVLCVHLKRFRMDRHLSKIDKYIKYDEYIKLDKYWPPISSNLERTELEKLPVRGQMPPFNYKLFGVINHYGNLVNGHYTAYVRKGTHGWCLFDDQNVHKHCKLSKVINGDAYILFYERC</sequence>
<organism evidence="10 11">
    <name type="scientific">Dekkera bruxellensis</name>
    <name type="common">Brettanomyces custersii</name>
    <dbReference type="NCBI Taxonomy" id="5007"/>
    <lineage>
        <taxon>Eukaryota</taxon>
        <taxon>Fungi</taxon>
        <taxon>Dikarya</taxon>
        <taxon>Ascomycota</taxon>
        <taxon>Saccharomycotina</taxon>
        <taxon>Pichiomycetes</taxon>
        <taxon>Pichiales</taxon>
        <taxon>Pichiaceae</taxon>
        <taxon>Brettanomyces</taxon>
    </lineage>
</organism>
<evidence type="ECO:0000256" key="8">
    <source>
        <dbReference type="SAM" id="MobiDB-lite"/>
    </source>
</evidence>
<dbReference type="InterPro" id="IPR001394">
    <property type="entry name" value="Peptidase_C19_UCH"/>
</dbReference>
<dbReference type="PROSITE" id="PS00973">
    <property type="entry name" value="USP_2"/>
    <property type="match status" value="1"/>
</dbReference>
<dbReference type="InterPro" id="IPR028889">
    <property type="entry name" value="USP"/>
</dbReference>
<dbReference type="GeneID" id="64573974"/>
<name>A0A871R9F0_DEKBR</name>
<dbReference type="RefSeq" id="XP_041138379.1">
    <property type="nucleotide sequence ID" value="XM_041280588.1"/>
</dbReference>
<dbReference type="InterPro" id="IPR050185">
    <property type="entry name" value="Ub_carboxyl-term_hydrolase"/>
</dbReference>